<evidence type="ECO:0000256" key="1">
    <source>
        <dbReference type="SAM" id="MobiDB-lite"/>
    </source>
</evidence>
<dbReference type="OrthoDB" id="6077919at2759"/>
<comment type="caution">
    <text evidence="2">The sequence shown here is derived from an EMBL/GenBank/DDBJ whole genome shotgun (WGS) entry which is preliminary data.</text>
</comment>
<feature type="region of interest" description="Disordered" evidence="1">
    <location>
        <begin position="59"/>
        <end position="90"/>
    </location>
</feature>
<name>A0A9P0MB36_ACAOB</name>
<feature type="compositionally biased region" description="Basic and acidic residues" evidence="1">
    <location>
        <begin position="71"/>
        <end position="90"/>
    </location>
</feature>
<reference evidence="2" key="1">
    <citation type="submission" date="2022-03" db="EMBL/GenBank/DDBJ databases">
        <authorList>
            <person name="Sayadi A."/>
        </authorList>
    </citation>
    <scope>NUCLEOTIDE SEQUENCE</scope>
</reference>
<evidence type="ECO:0000313" key="2">
    <source>
        <dbReference type="EMBL" id="CAH2012942.1"/>
    </source>
</evidence>
<gene>
    <name evidence="2" type="ORF">ACAOBT_LOCUS33115</name>
</gene>
<dbReference type="EMBL" id="CAKOFQ010008245">
    <property type="protein sequence ID" value="CAH2012942.1"/>
    <property type="molecule type" value="Genomic_DNA"/>
</dbReference>
<protein>
    <submittedName>
        <fullName evidence="2">Uncharacterized protein</fullName>
    </submittedName>
</protein>
<sequence>MVVLYSMLNVAGINLHVIYCANNPNVDLVRRKYLRKLAHELTHEHRQYRATIRNISPEVRKRRREAVGTPDETREHPLPGKRRRCEECKG</sequence>
<dbReference type="Proteomes" id="UP001152888">
    <property type="component" value="Unassembled WGS sequence"/>
</dbReference>
<keyword evidence="3" id="KW-1185">Reference proteome</keyword>
<accession>A0A9P0MB36</accession>
<evidence type="ECO:0000313" key="3">
    <source>
        <dbReference type="Proteomes" id="UP001152888"/>
    </source>
</evidence>
<dbReference type="AlphaFoldDB" id="A0A9P0MB36"/>
<organism evidence="2 3">
    <name type="scientific">Acanthoscelides obtectus</name>
    <name type="common">Bean weevil</name>
    <name type="synonym">Bruchus obtectus</name>
    <dbReference type="NCBI Taxonomy" id="200917"/>
    <lineage>
        <taxon>Eukaryota</taxon>
        <taxon>Metazoa</taxon>
        <taxon>Ecdysozoa</taxon>
        <taxon>Arthropoda</taxon>
        <taxon>Hexapoda</taxon>
        <taxon>Insecta</taxon>
        <taxon>Pterygota</taxon>
        <taxon>Neoptera</taxon>
        <taxon>Endopterygota</taxon>
        <taxon>Coleoptera</taxon>
        <taxon>Polyphaga</taxon>
        <taxon>Cucujiformia</taxon>
        <taxon>Chrysomeloidea</taxon>
        <taxon>Chrysomelidae</taxon>
        <taxon>Bruchinae</taxon>
        <taxon>Bruchini</taxon>
        <taxon>Acanthoscelides</taxon>
    </lineage>
</organism>
<proteinExistence type="predicted"/>